<name>A0A5R9B209_STAXY</name>
<feature type="transmembrane region" description="Helical" evidence="1">
    <location>
        <begin position="9"/>
        <end position="29"/>
    </location>
</feature>
<dbReference type="AlphaFoldDB" id="A0A5R9B209"/>
<gene>
    <name evidence="2" type="ORF">FEZ53_12190</name>
</gene>
<sequence>MNLHRSFKLLMFTLFMAMGIGAILIVNYINNTQSTNLSQLTIDHMKLDTQIDDHKYTAYNDIVMKNHRIYTKDYEPYLTFKVSKKDDYLKGITLVKDTTIETNFNASIDGDIQYVINQLGDHYKIKQLHKSYKVITYRDKVNQIKLSIVCKHDKIKKIEFYKK</sequence>
<reference evidence="2 3" key="1">
    <citation type="submission" date="2019-05" db="EMBL/GenBank/DDBJ databases">
        <title>The metagenome of a microbial culture collection derived from dairy environment covers the genomic content of the human microbiome.</title>
        <authorList>
            <person name="Roder T."/>
            <person name="Wuthrich D."/>
            <person name="Sattari Z."/>
            <person name="Von Ah U."/>
            <person name="Bar C."/>
            <person name="Ronchi F."/>
            <person name="Macpherson A.J."/>
            <person name="Ganal-Vonarburg S.C."/>
            <person name="Bruggmann R."/>
            <person name="Vergeres G."/>
        </authorList>
    </citation>
    <scope>NUCLEOTIDE SEQUENCE [LARGE SCALE GENOMIC DNA]</scope>
    <source>
        <strain evidence="2 3">FAM 20833</strain>
    </source>
</reference>
<dbReference type="RefSeq" id="WP_107543126.1">
    <property type="nucleotide sequence ID" value="NZ_JAMWHN010000006.1"/>
</dbReference>
<evidence type="ECO:0000256" key="1">
    <source>
        <dbReference type="SAM" id="Phobius"/>
    </source>
</evidence>
<accession>A0A5R9B209</accession>
<dbReference type="EMBL" id="VBTJ01000003">
    <property type="protein sequence ID" value="TLP88924.1"/>
    <property type="molecule type" value="Genomic_DNA"/>
</dbReference>
<protein>
    <submittedName>
        <fullName evidence="2">Uncharacterized protein</fullName>
    </submittedName>
</protein>
<evidence type="ECO:0000313" key="2">
    <source>
        <dbReference type="EMBL" id="TLP88924.1"/>
    </source>
</evidence>
<dbReference type="Proteomes" id="UP000307747">
    <property type="component" value="Unassembled WGS sequence"/>
</dbReference>
<organism evidence="2 3">
    <name type="scientific">Staphylococcus xylosus</name>
    <dbReference type="NCBI Taxonomy" id="1288"/>
    <lineage>
        <taxon>Bacteria</taxon>
        <taxon>Bacillati</taxon>
        <taxon>Bacillota</taxon>
        <taxon>Bacilli</taxon>
        <taxon>Bacillales</taxon>
        <taxon>Staphylococcaceae</taxon>
        <taxon>Staphylococcus</taxon>
    </lineage>
</organism>
<keyword evidence="1" id="KW-0812">Transmembrane</keyword>
<proteinExistence type="predicted"/>
<keyword evidence="1" id="KW-1133">Transmembrane helix</keyword>
<evidence type="ECO:0000313" key="3">
    <source>
        <dbReference type="Proteomes" id="UP000307747"/>
    </source>
</evidence>
<keyword evidence="1" id="KW-0472">Membrane</keyword>
<comment type="caution">
    <text evidence="2">The sequence shown here is derived from an EMBL/GenBank/DDBJ whole genome shotgun (WGS) entry which is preliminary data.</text>
</comment>
<dbReference type="OrthoDB" id="2394681at2"/>